<proteinExistence type="predicted"/>
<reference evidence="5 6" key="1">
    <citation type="submission" date="2021-03" db="EMBL/GenBank/DDBJ databases">
        <title>Aliifodinibius sp. nov., a new bacterium isolated from saline soil.</title>
        <authorList>
            <person name="Galisteo C."/>
            <person name="De La Haba R."/>
            <person name="Sanchez-Porro C."/>
            <person name="Ventosa A."/>
        </authorList>
    </citation>
    <scope>NUCLEOTIDE SEQUENCE [LARGE SCALE GENOMIC DNA]</scope>
    <source>
        <strain evidence="5 6">1BSP15-2V2</strain>
    </source>
</reference>
<evidence type="ECO:0000256" key="2">
    <source>
        <dbReference type="ARBA" id="ARBA00014031"/>
    </source>
</evidence>
<organism evidence="5 6">
    <name type="scientific">Fodinibius salsisoli</name>
    <dbReference type="NCBI Taxonomy" id="2820877"/>
    <lineage>
        <taxon>Bacteria</taxon>
        <taxon>Pseudomonadati</taxon>
        <taxon>Balneolota</taxon>
        <taxon>Balneolia</taxon>
        <taxon>Balneolales</taxon>
        <taxon>Balneolaceae</taxon>
        <taxon>Fodinibius</taxon>
    </lineage>
</organism>
<keyword evidence="6" id="KW-1185">Reference proteome</keyword>
<comment type="function">
    <text evidence="1">May be involved in the biogenesis of curli organelles.</text>
</comment>
<dbReference type="RefSeq" id="WP_265765926.1">
    <property type="nucleotide sequence ID" value="NZ_JAGGJA010000006.1"/>
</dbReference>
<dbReference type="Pfam" id="PF10614">
    <property type="entry name" value="CsgF"/>
    <property type="match status" value="1"/>
</dbReference>
<dbReference type="Proteomes" id="UP001207918">
    <property type="component" value="Unassembled WGS sequence"/>
</dbReference>
<sequence length="141" mass="15408">MKTFISSILGLAITLLLLAPGSAQAQDFVYTPVNPAFGGSYLNYQWLLSSANAQNKYKGGSGYSYNNDPLANFEEQLQRQVLSQLTRNVIQDRFGDVDLSQQNTFEFGEFSIDIVPGANGVDINIFNQSSGEQTTVTVPSI</sequence>
<evidence type="ECO:0000313" key="6">
    <source>
        <dbReference type="Proteomes" id="UP001207918"/>
    </source>
</evidence>
<dbReference type="EMBL" id="JAGGJA010000006">
    <property type="protein sequence ID" value="MCW9707167.1"/>
    <property type="molecule type" value="Genomic_DNA"/>
</dbReference>
<protein>
    <recommendedName>
        <fullName evidence="2">Curli production assembly/transport component CsgF</fullName>
    </recommendedName>
</protein>
<comment type="caution">
    <text evidence="5">The sequence shown here is derived from an EMBL/GenBank/DDBJ whole genome shotgun (WGS) entry which is preliminary data.</text>
</comment>
<evidence type="ECO:0000256" key="4">
    <source>
        <dbReference type="SAM" id="SignalP"/>
    </source>
</evidence>
<accession>A0ABT3PMJ5</accession>
<feature type="signal peptide" evidence="4">
    <location>
        <begin position="1"/>
        <end position="25"/>
    </location>
</feature>
<evidence type="ECO:0000256" key="3">
    <source>
        <dbReference type="ARBA" id="ARBA00022729"/>
    </source>
</evidence>
<feature type="chain" id="PRO_5045249444" description="Curli production assembly/transport component CsgF" evidence="4">
    <location>
        <begin position="26"/>
        <end position="141"/>
    </location>
</feature>
<dbReference type="InterPro" id="IPR018893">
    <property type="entry name" value="T8SS_CsgF"/>
</dbReference>
<evidence type="ECO:0000256" key="1">
    <source>
        <dbReference type="ARBA" id="ARBA00003989"/>
    </source>
</evidence>
<evidence type="ECO:0000313" key="5">
    <source>
        <dbReference type="EMBL" id="MCW9707167.1"/>
    </source>
</evidence>
<keyword evidence="3 4" id="KW-0732">Signal</keyword>
<name>A0ABT3PMJ5_9BACT</name>
<gene>
    <name evidence="5" type="ORF">J6I44_09890</name>
</gene>